<evidence type="ECO:0000259" key="5">
    <source>
        <dbReference type="Pfam" id="PF06144"/>
    </source>
</evidence>
<dbReference type="GO" id="GO:0003887">
    <property type="term" value="F:DNA-directed DNA polymerase activity"/>
    <property type="evidence" value="ECO:0007669"/>
    <property type="project" value="UniProtKB-KW"/>
</dbReference>
<dbReference type="InterPro" id="IPR027417">
    <property type="entry name" value="P-loop_NTPase"/>
</dbReference>
<name>E6PEA7_9ZZZZ</name>
<dbReference type="GO" id="GO:0009360">
    <property type="term" value="C:DNA polymerase III complex"/>
    <property type="evidence" value="ECO:0007669"/>
    <property type="project" value="InterPro"/>
</dbReference>
<evidence type="ECO:0000256" key="3">
    <source>
        <dbReference type="ARBA" id="ARBA00022705"/>
    </source>
</evidence>
<dbReference type="AlphaFoldDB" id="E6PEA7"/>
<accession>E6PEA7</accession>
<keyword evidence="4" id="KW-0239">DNA-directed DNA polymerase</keyword>
<dbReference type="PANTHER" id="PTHR34388">
    <property type="entry name" value="DNA POLYMERASE III SUBUNIT DELTA"/>
    <property type="match status" value="1"/>
</dbReference>
<feature type="domain" description="DNA polymerase III delta N-terminal" evidence="5">
    <location>
        <begin position="19"/>
        <end position="95"/>
    </location>
</feature>
<evidence type="ECO:0000256" key="4">
    <source>
        <dbReference type="ARBA" id="ARBA00022932"/>
    </source>
</evidence>
<dbReference type="Pfam" id="PF06144">
    <property type="entry name" value="DNA_pol3_delta"/>
    <property type="match status" value="1"/>
</dbReference>
<dbReference type="InterPro" id="IPR005790">
    <property type="entry name" value="DNA_polIII_delta"/>
</dbReference>
<evidence type="ECO:0000256" key="2">
    <source>
        <dbReference type="ARBA" id="ARBA00022695"/>
    </source>
</evidence>
<dbReference type="GO" id="GO:0006261">
    <property type="term" value="P:DNA-templated DNA replication"/>
    <property type="evidence" value="ECO:0007669"/>
    <property type="project" value="TreeGrafter"/>
</dbReference>
<keyword evidence="1" id="KW-0808">Transferase</keyword>
<protein>
    <recommendedName>
        <fullName evidence="5">DNA polymerase III delta N-terminal domain-containing protein</fullName>
    </recommendedName>
</protein>
<dbReference type="GO" id="GO:0003677">
    <property type="term" value="F:DNA binding"/>
    <property type="evidence" value="ECO:0007669"/>
    <property type="project" value="InterPro"/>
</dbReference>
<dbReference type="InterPro" id="IPR010372">
    <property type="entry name" value="DNA_pol3_delta_N"/>
</dbReference>
<comment type="caution">
    <text evidence="6">The sequence shown here is derived from an EMBL/GenBank/DDBJ whole genome shotgun (WGS) entry which is preliminary data.</text>
</comment>
<organism evidence="6">
    <name type="scientific">mine drainage metagenome</name>
    <dbReference type="NCBI Taxonomy" id="410659"/>
    <lineage>
        <taxon>unclassified sequences</taxon>
        <taxon>metagenomes</taxon>
        <taxon>ecological metagenomes</taxon>
    </lineage>
</organism>
<sequence>MKAYDFLDEAPKVGALVVIEGTDRLLAERVRDTILARELAEDVRALNCSSVTIESVDDCAQIEEAISAMPFLAARRVVIVNDAQSAKAAPRRALLELAQRSADGENLLLICDLVAPRSTRPASLGSQLGRSAQRIDCTANEEIRARFVAEELAAAGAEAERQVLAHLSRSESDLASIRNDLAKLALLGRKIQLGDLEQESLAVDDPKPYRFAGALVEGRVAEAFAILGDCFEHDPRNAAMPLLSALANEYAMLWEMARPGGTLPPRMAWRERALRPIARRVGERRARAGYERALRGIESIVTGRAGGDLEDLRLLVERTSLELVLR</sequence>
<dbReference type="PANTHER" id="PTHR34388:SF1">
    <property type="entry name" value="DNA POLYMERASE III SUBUNIT DELTA"/>
    <property type="match status" value="1"/>
</dbReference>
<dbReference type="EMBL" id="CABL01000003">
    <property type="protein sequence ID" value="CBH74792.1"/>
    <property type="molecule type" value="Genomic_DNA"/>
</dbReference>
<keyword evidence="3" id="KW-0235">DNA replication</keyword>
<dbReference type="Gene3D" id="3.40.50.300">
    <property type="entry name" value="P-loop containing nucleotide triphosphate hydrolases"/>
    <property type="match status" value="1"/>
</dbReference>
<evidence type="ECO:0000313" key="6">
    <source>
        <dbReference type="EMBL" id="CBH74792.1"/>
    </source>
</evidence>
<reference evidence="6" key="1">
    <citation type="submission" date="2009-10" db="EMBL/GenBank/DDBJ databases">
        <title>Diversity of trophic interactions inside an arsenic-rich microbial ecosystem.</title>
        <authorList>
            <person name="Bertin P.N."/>
            <person name="Heinrich-Salmeron A."/>
            <person name="Pelletier E."/>
            <person name="Goulhen-Chollet F."/>
            <person name="Arsene-Ploetze F."/>
            <person name="Gallien S."/>
            <person name="Calteau A."/>
            <person name="Vallenet D."/>
            <person name="Casiot C."/>
            <person name="Chane-Woon-Ming B."/>
            <person name="Giloteaux L."/>
            <person name="Barakat M."/>
            <person name="Bonnefoy V."/>
            <person name="Bruneel O."/>
            <person name="Chandler M."/>
            <person name="Cleiss J."/>
            <person name="Duran R."/>
            <person name="Elbaz-Poulichet F."/>
            <person name="Fonknechten N."/>
            <person name="Lauga B."/>
            <person name="Mornico D."/>
            <person name="Ortet P."/>
            <person name="Schaeffer C."/>
            <person name="Siguier P."/>
            <person name="Alexander Thil Smith A."/>
            <person name="Van Dorsselaer A."/>
            <person name="Weissenbach J."/>
            <person name="Medigue C."/>
            <person name="Le Paslier D."/>
        </authorList>
    </citation>
    <scope>NUCLEOTIDE SEQUENCE</scope>
</reference>
<keyword evidence="2" id="KW-0548">Nucleotidyltransferase</keyword>
<gene>
    <name evidence="6" type="ORF">CARN1_0423</name>
</gene>
<evidence type="ECO:0000256" key="1">
    <source>
        <dbReference type="ARBA" id="ARBA00022679"/>
    </source>
</evidence>
<proteinExistence type="predicted"/>